<dbReference type="GO" id="GO:0006289">
    <property type="term" value="P:nucleotide-excision repair"/>
    <property type="evidence" value="ECO:0007669"/>
    <property type="project" value="TreeGrafter"/>
</dbReference>
<protein>
    <submittedName>
        <fullName evidence="5">DEAD/DEAH box helicase</fullName>
    </submittedName>
</protein>
<keyword evidence="5" id="KW-0347">Helicase</keyword>
<dbReference type="InterPro" id="IPR001650">
    <property type="entry name" value="Helicase_C-like"/>
</dbReference>
<dbReference type="RefSeq" id="WP_142986958.1">
    <property type="nucleotide sequence ID" value="NZ_FXTD01000007.1"/>
</dbReference>
<evidence type="ECO:0000256" key="1">
    <source>
        <dbReference type="ARBA" id="ARBA00022741"/>
    </source>
</evidence>
<dbReference type="SMART" id="SM00490">
    <property type="entry name" value="HELICc"/>
    <property type="match status" value="1"/>
</dbReference>
<evidence type="ECO:0000313" key="6">
    <source>
        <dbReference type="Proteomes" id="UP000319712"/>
    </source>
</evidence>
<dbReference type="SMART" id="SM00487">
    <property type="entry name" value="DEXDc"/>
    <property type="match status" value="1"/>
</dbReference>
<dbReference type="Proteomes" id="UP000319712">
    <property type="component" value="Unassembled WGS sequence"/>
</dbReference>
<dbReference type="PANTHER" id="PTHR47957">
    <property type="entry name" value="ATP-DEPENDENT HELICASE HRQ1"/>
    <property type="match status" value="1"/>
</dbReference>
<dbReference type="InterPro" id="IPR018973">
    <property type="entry name" value="MZB"/>
</dbReference>
<organism evidence="5 6">
    <name type="scientific">Halorubrum cibi</name>
    <dbReference type="NCBI Taxonomy" id="413815"/>
    <lineage>
        <taxon>Archaea</taxon>
        <taxon>Methanobacteriati</taxon>
        <taxon>Methanobacteriota</taxon>
        <taxon>Stenosarchaea group</taxon>
        <taxon>Halobacteria</taxon>
        <taxon>Halobacteriales</taxon>
        <taxon>Haloferacaceae</taxon>
        <taxon>Halorubrum</taxon>
    </lineage>
</organism>
<dbReference type="Pfam" id="PF09369">
    <property type="entry name" value="MZB"/>
    <property type="match status" value="1"/>
</dbReference>
<dbReference type="GO" id="GO:0036297">
    <property type="term" value="P:interstrand cross-link repair"/>
    <property type="evidence" value="ECO:0007669"/>
    <property type="project" value="TreeGrafter"/>
</dbReference>
<dbReference type="InterPro" id="IPR014001">
    <property type="entry name" value="Helicase_ATP-bd"/>
</dbReference>
<dbReference type="Pfam" id="PF00270">
    <property type="entry name" value="DEAD"/>
    <property type="match status" value="2"/>
</dbReference>
<dbReference type="SUPFAM" id="SSF52540">
    <property type="entry name" value="P-loop containing nucleoside triphosphate hydrolases"/>
    <property type="match status" value="2"/>
</dbReference>
<dbReference type="PROSITE" id="PS51192">
    <property type="entry name" value="HELICASE_ATP_BIND_1"/>
    <property type="match status" value="1"/>
</dbReference>
<proteinExistence type="predicted"/>
<dbReference type="Pfam" id="PF00271">
    <property type="entry name" value="Helicase_C"/>
    <property type="match status" value="1"/>
</dbReference>
<dbReference type="InterPro" id="IPR011545">
    <property type="entry name" value="DEAD/DEAH_box_helicase_dom"/>
</dbReference>
<name>A0A521DMV6_9EURY</name>
<keyword evidence="6" id="KW-1185">Reference proteome</keyword>
<dbReference type="GO" id="GO:0005524">
    <property type="term" value="F:ATP binding"/>
    <property type="evidence" value="ECO:0007669"/>
    <property type="project" value="UniProtKB-KW"/>
</dbReference>
<dbReference type="OrthoDB" id="36796at2157"/>
<evidence type="ECO:0000259" key="4">
    <source>
        <dbReference type="PROSITE" id="PS51194"/>
    </source>
</evidence>
<dbReference type="Gene3D" id="3.40.50.300">
    <property type="entry name" value="P-loop containing nucleotide triphosphate hydrolases"/>
    <property type="match status" value="2"/>
</dbReference>
<keyword evidence="2" id="KW-0067">ATP-binding</keyword>
<evidence type="ECO:0000313" key="5">
    <source>
        <dbReference type="EMBL" id="SMO73069.1"/>
    </source>
</evidence>
<keyword evidence="5" id="KW-0378">Hydrolase</keyword>
<reference evidence="5 6" key="1">
    <citation type="submission" date="2017-05" db="EMBL/GenBank/DDBJ databases">
        <authorList>
            <person name="Varghese N."/>
            <person name="Submissions S."/>
        </authorList>
    </citation>
    <scope>NUCLEOTIDE SEQUENCE [LARGE SCALE GENOMIC DNA]</scope>
    <source>
        <strain evidence="5 6">DSM 19504</strain>
    </source>
</reference>
<keyword evidence="1" id="KW-0547">Nucleotide-binding</keyword>
<dbReference type="GO" id="GO:0003676">
    <property type="term" value="F:nucleic acid binding"/>
    <property type="evidence" value="ECO:0007669"/>
    <property type="project" value="InterPro"/>
</dbReference>
<dbReference type="InterPro" id="IPR027417">
    <property type="entry name" value="P-loop_NTPase"/>
</dbReference>
<feature type="domain" description="Helicase ATP-binding" evidence="3">
    <location>
        <begin position="81"/>
        <end position="320"/>
    </location>
</feature>
<gene>
    <name evidence="5" type="ORF">SAMN06264867_107150</name>
</gene>
<dbReference type="PROSITE" id="PS51194">
    <property type="entry name" value="HELICASE_CTER"/>
    <property type="match status" value="1"/>
</dbReference>
<dbReference type="EMBL" id="FXTD01000007">
    <property type="protein sequence ID" value="SMO73069.1"/>
    <property type="molecule type" value="Genomic_DNA"/>
</dbReference>
<accession>A0A521DMV6</accession>
<dbReference type="GO" id="GO:0043138">
    <property type="term" value="F:3'-5' DNA helicase activity"/>
    <property type="evidence" value="ECO:0007669"/>
    <property type="project" value="TreeGrafter"/>
</dbReference>
<sequence length="1554" mass="172214">MTKLNDVDGVEGAQSFVSDQTIERKGPFVEFVDAPAFHSQTAAEFLDGLDYHDDIVDAIRREVFGGDPDGQLYQHQAETIKAIETEPGDNVLAVPTASGKTESFFLPILNTCLSADSPGLKAAILYPMKTLGSDQFNRFITYLDHINRDRAPEDRITIGIWDSDTPARVGARDFEMEEGTYVRGLIDPRNPDEKLRILSDSAVGTADNSYSWIKVTRDSIRQGVDILLTNPEALDYMFVNDKEETRNILGDQPGQQPLEHIVFDEAHVWSGIQGAAISMLSRRLKEFYADNDPQVTMVSATVDNPTELAASLTGSDEDSINSVEFTGRKFRPQTTPDFGRLPGSSLDEIVAALAVARIGVADPDRFIAEHGLQSAVESLREVGLLAQDSIEPSSSAPGWAFQPLYDAAAEYTETNDIADVGETVRTEEGRDALVEAAIESGGFASGWLEFVLEELPEVAAFTEWFDRDTTGEVGFRSYEGLVAEVEREGVSDPEGVLDTIMAFGRLAGIVTEKYHVFLKPPHRVHWCRECGALSRDNRCRKCGAAPIPEVQFCRKGTCHEPYVAVDNEEEEKTFAPIRGDGTGGCPGCGGSPRLTDIGVPTSSLLSYMLSEVCRVAPSNKTLVFSDSHSAAESVGEEIIGTEYGLMAQTVYLQELLEAGGEADQYELFKSVADTLREEYWEPLVQENLDEDAEAYNFLVPLREDIEAHAYLSNCEALLDSALVTADAVMGFDDPTDLTIAHALYKRFVLGDASFQYAGVKIDGLSREKVLDRLDSDLETSRARIDNVLNDVLSRFLESGIVSVASHESLKRGVDRANITDDEKRAKVGNYFDEARDSLEQSGLVEPPAESGVFTRNVREDESNLILIPDSAFCTECYASFPTTESGDAPDTCLECGKPIETYSRFSRTDEGKFVATPGYADVESGWDYAVDHWAHDVTEPIQGGDEPEFVTVGIHKGNISPAIRGAIEEGFRKDPPEVNVVSSTPTMELGVDIGSLDTVAQVGVPPTLTNYVQRSGRTGRTRGSSSLVMTVIRGQHPVDGHYYANLDSYLGEFEPVRIPDPEDFDEVLAGHVVTEVFAYLARNPHEDQVFELTYRLSEPELENLEKFVTSVEDKLQILQEFIQEEMDDVLREYLSGIFGQRGVEVYEEVFFGDGPLSLSRRVDQTFSRLRGMSTGAATNRDLTSNTSRLDQWLSKLGYLANYRSFGQNFPVQFSGQREEISFEGSGRLYDMYPGEENELGGMVSLHGTEYIVDDVRGTQKPLTDVAVCDNEECDRRFRSFDPDETICPHCDSDLTTTQIHGISSVECSVAKGGQRSYRTFAQMSTYVRSTDAERDRQETKLFGLDCDIEYGQFELTDFVYAFERGHSMSPSTEILRSQALIEKEDGGGSTDGLSWRERLEKSQEETYRPVGQQHHTQGLRLEFERDAIAERFERVTHPTASWPQLLTSLEQALDRAIPVVVKCDRSDYRVKASITEDAVEVYIVDGRQGGNGIGWHVHESLEEVADNVVDVGDCDRCVDYCDECLLLSRTPSHYLENDLLDHRTLTAVVDGGEQ</sequence>
<feature type="domain" description="Helicase C-terminal" evidence="4">
    <location>
        <begin position="897"/>
        <end position="1062"/>
    </location>
</feature>
<evidence type="ECO:0000259" key="3">
    <source>
        <dbReference type="PROSITE" id="PS51192"/>
    </source>
</evidence>
<dbReference type="PANTHER" id="PTHR47957:SF3">
    <property type="entry name" value="ATP-DEPENDENT HELICASE HRQ1"/>
    <property type="match status" value="1"/>
</dbReference>
<evidence type="ECO:0000256" key="2">
    <source>
        <dbReference type="ARBA" id="ARBA00022840"/>
    </source>
</evidence>